<dbReference type="InterPro" id="IPR003439">
    <property type="entry name" value="ABC_transporter-like_ATP-bd"/>
</dbReference>
<protein>
    <submittedName>
        <fullName evidence="6">ABC transporter ATP-binding protein</fullName>
    </submittedName>
</protein>
<comment type="similarity">
    <text evidence="1">Belongs to the ABC transporter superfamily.</text>
</comment>
<reference evidence="6 7" key="1">
    <citation type="submission" date="2021-05" db="EMBL/GenBank/DDBJ databases">
        <title>Novel species in genus Arthrobacter.</title>
        <authorList>
            <person name="Zhang G."/>
        </authorList>
    </citation>
    <scope>NUCLEOTIDE SEQUENCE [LARGE SCALE GENOMIC DNA]</scope>
    <source>
        <strain evidence="7">zg-ZUI227</strain>
    </source>
</reference>
<dbReference type="PANTHER" id="PTHR43776">
    <property type="entry name" value="TRANSPORT ATP-BINDING PROTEIN"/>
    <property type="match status" value="1"/>
</dbReference>
<evidence type="ECO:0000256" key="3">
    <source>
        <dbReference type="ARBA" id="ARBA00022741"/>
    </source>
</evidence>
<keyword evidence="7" id="KW-1185">Reference proteome</keyword>
<organism evidence="6 7">
    <name type="scientific">Arthrobacter jiangjiafuii</name>
    <dbReference type="NCBI Taxonomy" id="2817475"/>
    <lineage>
        <taxon>Bacteria</taxon>
        <taxon>Bacillati</taxon>
        <taxon>Actinomycetota</taxon>
        <taxon>Actinomycetes</taxon>
        <taxon>Micrococcales</taxon>
        <taxon>Micrococcaceae</taxon>
        <taxon>Arthrobacter</taxon>
    </lineage>
</organism>
<dbReference type="InterPro" id="IPR013563">
    <property type="entry name" value="Oligopep_ABC_C"/>
</dbReference>
<dbReference type="PROSITE" id="PS00211">
    <property type="entry name" value="ABC_TRANSPORTER_1"/>
    <property type="match status" value="2"/>
</dbReference>
<dbReference type="Pfam" id="PF00005">
    <property type="entry name" value="ABC_tran"/>
    <property type="match status" value="2"/>
</dbReference>
<dbReference type="NCBIfam" id="NF007739">
    <property type="entry name" value="PRK10419.1"/>
    <property type="match status" value="2"/>
</dbReference>
<gene>
    <name evidence="6" type="ORF">KKR91_11670</name>
</gene>
<dbReference type="PANTHER" id="PTHR43776:SF7">
    <property type="entry name" value="D,D-DIPEPTIDE TRANSPORT ATP-BINDING PROTEIN DDPF-RELATED"/>
    <property type="match status" value="1"/>
</dbReference>
<dbReference type="SUPFAM" id="SSF52540">
    <property type="entry name" value="P-loop containing nucleoside triphosphate hydrolases"/>
    <property type="match status" value="2"/>
</dbReference>
<dbReference type="EMBL" id="CP076022">
    <property type="protein sequence ID" value="QWC09157.1"/>
    <property type="molecule type" value="Genomic_DNA"/>
</dbReference>
<dbReference type="InterPro" id="IPR050319">
    <property type="entry name" value="ABC_transp_ATP-bind"/>
</dbReference>
<dbReference type="FunFam" id="3.40.50.300:FF:000016">
    <property type="entry name" value="Oligopeptide ABC transporter ATP-binding component"/>
    <property type="match status" value="2"/>
</dbReference>
<dbReference type="GO" id="GO:0015833">
    <property type="term" value="P:peptide transport"/>
    <property type="evidence" value="ECO:0007669"/>
    <property type="project" value="InterPro"/>
</dbReference>
<keyword evidence="3" id="KW-0547">Nucleotide-binding</keyword>
<name>A0A975M3E0_9MICC</name>
<dbReference type="AlphaFoldDB" id="A0A975M3E0"/>
<feature type="domain" description="ABC transporter" evidence="5">
    <location>
        <begin position="11"/>
        <end position="261"/>
    </location>
</feature>
<dbReference type="PROSITE" id="PS50893">
    <property type="entry name" value="ABC_TRANSPORTER_2"/>
    <property type="match status" value="2"/>
</dbReference>
<dbReference type="InterPro" id="IPR003593">
    <property type="entry name" value="AAA+_ATPase"/>
</dbReference>
<evidence type="ECO:0000256" key="4">
    <source>
        <dbReference type="ARBA" id="ARBA00022840"/>
    </source>
</evidence>
<evidence type="ECO:0000256" key="2">
    <source>
        <dbReference type="ARBA" id="ARBA00022448"/>
    </source>
</evidence>
<dbReference type="InterPro" id="IPR017871">
    <property type="entry name" value="ABC_transporter-like_CS"/>
</dbReference>
<dbReference type="Proteomes" id="UP000676885">
    <property type="component" value="Chromosome"/>
</dbReference>
<dbReference type="Pfam" id="PF08352">
    <property type="entry name" value="oligo_HPY"/>
    <property type="match status" value="2"/>
</dbReference>
<dbReference type="SMART" id="SM00382">
    <property type="entry name" value="AAA"/>
    <property type="match status" value="2"/>
</dbReference>
<dbReference type="GO" id="GO:0055085">
    <property type="term" value="P:transmembrane transport"/>
    <property type="evidence" value="ECO:0007669"/>
    <property type="project" value="UniProtKB-ARBA"/>
</dbReference>
<dbReference type="NCBIfam" id="NF008453">
    <property type="entry name" value="PRK11308.1"/>
    <property type="match status" value="2"/>
</dbReference>
<evidence type="ECO:0000313" key="6">
    <source>
        <dbReference type="EMBL" id="QWC09157.1"/>
    </source>
</evidence>
<evidence type="ECO:0000259" key="5">
    <source>
        <dbReference type="PROSITE" id="PS50893"/>
    </source>
</evidence>
<evidence type="ECO:0000313" key="7">
    <source>
        <dbReference type="Proteomes" id="UP000676885"/>
    </source>
</evidence>
<dbReference type="Gene3D" id="3.40.50.300">
    <property type="entry name" value="P-loop containing nucleotide triphosphate hydrolases"/>
    <property type="match status" value="2"/>
</dbReference>
<dbReference type="RefSeq" id="WP_210231610.1">
    <property type="nucleotide sequence ID" value="NZ_CP076022.1"/>
</dbReference>
<feature type="domain" description="ABC transporter" evidence="5">
    <location>
        <begin position="321"/>
        <end position="566"/>
    </location>
</feature>
<dbReference type="CDD" id="cd03257">
    <property type="entry name" value="ABC_NikE_OppD_transporters"/>
    <property type="match status" value="2"/>
</dbReference>
<proteinExistence type="inferred from homology"/>
<dbReference type="KEGG" id="ajg:KKR91_11670"/>
<dbReference type="GO" id="GO:0016887">
    <property type="term" value="F:ATP hydrolysis activity"/>
    <property type="evidence" value="ECO:0007669"/>
    <property type="project" value="InterPro"/>
</dbReference>
<sequence>MTEIMADSPQLEVTDLAVNFRTTDGEVQAVKSASFTLGQGKTLAIVGESGSGKSTTAMAVIGLLPGNGKVAAGSIRFDGTELVGLPESKLRAIRGRSIGLVPQDPMSNLNPVTKIGTQVAETLLVHGMATSKDVDRKVIEVLTAAGLPDAAERAKQYPHEFSGGMRQRALIAIGLACRPRLLIADEPTSALDVTVQRTILDQIGKMTEELGTSVLLITHDLGLAAERASELVVMHRGIVVETGPARQLLEDPQHPYTQSLVQAAPSVAAVRLSPGAFTVPAAQRLKLAEQAYADHARPADANDDAVIAPESSETAAPDNIVEIRDLTKVYKIRGRSEDFYAARNVTLDIPRGRTVAIVGESGSGKTTTARMLLKLVEPTSGTMTFDGIDVGGLEKGKLRDFRQRVQPIFQDPYSSLDPMFTIERILDEPLKTYKRGTKAERAARVRELMDQVALPQSMLGRYPAELSGGQRQRVAIARALALKPELIVCDEPVSALDVLVQAQILKLLGDLQAELGLSYLFISHDLAVVRLISDYVCVMKDGELVEAASSEEVFSNPRHPYTRRLLASIPGNELNIDEGELAS</sequence>
<dbReference type="InterPro" id="IPR027417">
    <property type="entry name" value="P-loop_NTPase"/>
</dbReference>
<dbReference type="GO" id="GO:0005524">
    <property type="term" value="F:ATP binding"/>
    <property type="evidence" value="ECO:0007669"/>
    <property type="project" value="UniProtKB-KW"/>
</dbReference>
<accession>A0A975M3E0</accession>
<evidence type="ECO:0000256" key="1">
    <source>
        <dbReference type="ARBA" id="ARBA00005417"/>
    </source>
</evidence>
<keyword evidence="2" id="KW-0813">Transport</keyword>
<keyword evidence="4 6" id="KW-0067">ATP-binding</keyword>